<name>A0A8J4BFC9_9CHLO</name>
<proteinExistence type="predicted"/>
<dbReference type="EMBL" id="BNCO01000038">
    <property type="protein sequence ID" value="GIL60016.1"/>
    <property type="molecule type" value="Genomic_DNA"/>
</dbReference>
<dbReference type="Proteomes" id="UP000747399">
    <property type="component" value="Unassembled WGS sequence"/>
</dbReference>
<keyword evidence="2" id="KW-1185">Reference proteome</keyword>
<gene>
    <name evidence="1" type="ORF">Vafri_14647</name>
</gene>
<comment type="caution">
    <text evidence="1">The sequence shown here is derived from an EMBL/GenBank/DDBJ whole genome shotgun (WGS) entry which is preliminary data.</text>
</comment>
<sequence>MYVGHPRLPEGFKADTAAMWISSVPTAFVQFGHQHMWSSWQSTTFYRTFWVAQEQLVVEQANATTTASNSTTTLTLIADDMAIVRVNGQEVGKTVLFPRQSSLQVSELRTGHNLIELQCQGTEGPPSVVASLVGPRGSVLLQTDHTWNWL</sequence>
<evidence type="ECO:0000313" key="1">
    <source>
        <dbReference type="EMBL" id="GIL60016.1"/>
    </source>
</evidence>
<dbReference type="AlphaFoldDB" id="A0A8J4BFC9"/>
<evidence type="ECO:0000313" key="2">
    <source>
        <dbReference type="Proteomes" id="UP000747399"/>
    </source>
</evidence>
<accession>A0A8J4BFC9</accession>
<protein>
    <submittedName>
        <fullName evidence="1">Uncharacterized protein</fullName>
    </submittedName>
</protein>
<dbReference type="Gene3D" id="2.60.120.260">
    <property type="entry name" value="Galactose-binding domain-like"/>
    <property type="match status" value="1"/>
</dbReference>
<organism evidence="1 2">
    <name type="scientific">Volvox africanus</name>
    <dbReference type="NCBI Taxonomy" id="51714"/>
    <lineage>
        <taxon>Eukaryota</taxon>
        <taxon>Viridiplantae</taxon>
        <taxon>Chlorophyta</taxon>
        <taxon>core chlorophytes</taxon>
        <taxon>Chlorophyceae</taxon>
        <taxon>CS clade</taxon>
        <taxon>Chlamydomonadales</taxon>
        <taxon>Volvocaceae</taxon>
        <taxon>Volvox</taxon>
    </lineage>
</organism>
<reference evidence="1" key="1">
    <citation type="journal article" date="2021" name="Proc. Natl. Acad. Sci. U.S.A.">
        <title>Three genomes in the algal genus Volvox reveal the fate of a haploid sex-determining region after a transition to homothallism.</title>
        <authorList>
            <person name="Yamamoto K."/>
            <person name="Hamaji T."/>
            <person name="Kawai-Toyooka H."/>
            <person name="Matsuzaki R."/>
            <person name="Takahashi F."/>
            <person name="Nishimura Y."/>
            <person name="Kawachi M."/>
            <person name="Noguchi H."/>
            <person name="Minakuchi Y."/>
            <person name="Umen J.G."/>
            <person name="Toyoda A."/>
            <person name="Nozaki H."/>
        </authorList>
    </citation>
    <scope>NUCLEOTIDE SEQUENCE</scope>
    <source>
        <strain evidence="1">NIES-3780</strain>
    </source>
</reference>